<dbReference type="PROSITE" id="PS00036">
    <property type="entry name" value="BZIP_BASIC"/>
    <property type="match status" value="1"/>
</dbReference>
<dbReference type="CDD" id="cd14688">
    <property type="entry name" value="bZIP_YAP"/>
    <property type="match status" value="1"/>
</dbReference>
<dbReference type="SUPFAM" id="SSF57959">
    <property type="entry name" value="Leucine zipper domain"/>
    <property type="match status" value="1"/>
</dbReference>
<dbReference type="InterPro" id="IPR004827">
    <property type="entry name" value="bZIP"/>
</dbReference>
<dbReference type="Proteomes" id="UP001610334">
    <property type="component" value="Unassembled WGS sequence"/>
</dbReference>
<dbReference type="InterPro" id="IPR046347">
    <property type="entry name" value="bZIP_sf"/>
</dbReference>
<evidence type="ECO:0000259" key="2">
    <source>
        <dbReference type="PROSITE" id="PS00036"/>
    </source>
</evidence>
<accession>A0ABR4GWM9</accession>
<protein>
    <recommendedName>
        <fullName evidence="2">BZIP domain-containing protein</fullName>
    </recommendedName>
</protein>
<feature type="region of interest" description="Disordered" evidence="1">
    <location>
        <begin position="66"/>
        <end position="100"/>
    </location>
</feature>
<evidence type="ECO:0000313" key="4">
    <source>
        <dbReference type="Proteomes" id="UP001610334"/>
    </source>
</evidence>
<organism evidence="3 4">
    <name type="scientific">Aspergillus granulosus</name>
    <dbReference type="NCBI Taxonomy" id="176169"/>
    <lineage>
        <taxon>Eukaryota</taxon>
        <taxon>Fungi</taxon>
        <taxon>Dikarya</taxon>
        <taxon>Ascomycota</taxon>
        <taxon>Pezizomycotina</taxon>
        <taxon>Eurotiomycetes</taxon>
        <taxon>Eurotiomycetidae</taxon>
        <taxon>Eurotiales</taxon>
        <taxon>Aspergillaceae</taxon>
        <taxon>Aspergillus</taxon>
        <taxon>Aspergillus subgen. Nidulantes</taxon>
    </lineage>
</organism>
<feature type="domain" description="BZIP" evidence="2">
    <location>
        <begin position="114"/>
        <end position="129"/>
    </location>
</feature>
<feature type="compositionally biased region" description="Polar residues" evidence="1">
    <location>
        <begin position="86"/>
        <end position="100"/>
    </location>
</feature>
<keyword evidence="4" id="KW-1185">Reference proteome</keyword>
<proteinExistence type="predicted"/>
<name>A0ABR4GWM9_9EURO</name>
<dbReference type="SMART" id="SM00338">
    <property type="entry name" value="BRLZ"/>
    <property type="match status" value="1"/>
</dbReference>
<evidence type="ECO:0000256" key="1">
    <source>
        <dbReference type="SAM" id="MobiDB-lite"/>
    </source>
</evidence>
<sequence length="211" mass="23864">MATAHNDPSCRLGESNPDRASQAMLEKLISFSVKVDQSIPRISEDRRNSRSIIDYSAFPKPSCDTAVGEFEGDGPTSLTRRPVDPCSSTPSGTRTSEVPSATSILVSHDDKIKKRKEQNRKSQQAYRERKERLIQHLIVRVRDTEARHFALLESWQAQRQEIERLQGEIEDLKYAQKTFRYPFPASLEALASTAPVLSHLTKSDQNLRPSN</sequence>
<dbReference type="Gene3D" id="1.20.5.170">
    <property type="match status" value="1"/>
</dbReference>
<gene>
    <name evidence="3" type="ORF">BJX63DRAFT_411890</name>
</gene>
<comment type="caution">
    <text evidence="3">The sequence shown here is derived from an EMBL/GenBank/DDBJ whole genome shotgun (WGS) entry which is preliminary data.</text>
</comment>
<evidence type="ECO:0000313" key="3">
    <source>
        <dbReference type="EMBL" id="KAL2807559.1"/>
    </source>
</evidence>
<dbReference type="EMBL" id="JBFXLT010000138">
    <property type="protein sequence ID" value="KAL2807559.1"/>
    <property type="molecule type" value="Genomic_DNA"/>
</dbReference>
<reference evidence="3 4" key="1">
    <citation type="submission" date="2024-07" db="EMBL/GenBank/DDBJ databases">
        <title>Section-level genome sequencing and comparative genomics of Aspergillus sections Usti and Cavernicolus.</title>
        <authorList>
            <consortium name="Lawrence Berkeley National Laboratory"/>
            <person name="Nybo J.L."/>
            <person name="Vesth T.C."/>
            <person name="Theobald S."/>
            <person name="Frisvad J.C."/>
            <person name="Larsen T.O."/>
            <person name="Kjaerboelling I."/>
            <person name="Rothschild-Mancinelli K."/>
            <person name="Lyhne E.K."/>
            <person name="Kogle M.E."/>
            <person name="Barry K."/>
            <person name="Clum A."/>
            <person name="Na H."/>
            <person name="Ledsgaard L."/>
            <person name="Lin J."/>
            <person name="Lipzen A."/>
            <person name="Kuo A."/>
            <person name="Riley R."/>
            <person name="Mondo S."/>
            <person name="Labutti K."/>
            <person name="Haridas S."/>
            <person name="Pangalinan J."/>
            <person name="Salamov A.A."/>
            <person name="Simmons B.A."/>
            <person name="Magnuson J.K."/>
            <person name="Chen J."/>
            <person name="Drula E."/>
            <person name="Henrissat B."/>
            <person name="Wiebenga A."/>
            <person name="Lubbers R.J."/>
            <person name="Gomes A.C."/>
            <person name="Makela M.R."/>
            <person name="Stajich J."/>
            <person name="Grigoriev I.V."/>
            <person name="Mortensen U.H."/>
            <person name="De Vries R.P."/>
            <person name="Baker S.E."/>
            <person name="Andersen M.R."/>
        </authorList>
    </citation>
    <scope>NUCLEOTIDE SEQUENCE [LARGE SCALE GENOMIC DNA]</scope>
    <source>
        <strain evidence="3 4">CBS 588.65</strain>
    </source>
</reference>